<evidence type="ECO:0000259" key="3">
    <source>
        <dbReference type="Pfam" id="PF04892"/>
    </source>
</evidence>
<proteinExistence type="predicted"/>
<evidence type="ECO:0000256" key="1">
    <source>
        <dbReference type="SAM" id="MobiDB-lite"/>
    </source>
</evidence>
<dbReference type="InterPro" id="IPR006976">
    <property type="entry name" value="VanZ-like"/>
</dbReference>
<evidence type="ECO:0000313" key="5">
    <source>
        <dbReference type="Proteomes" id="UP001500967"/>
    </source>
</evidence>
<organism evidence="4 5">
    <name type="scientific">Cryptosporangium japonicum</name>
    <dbReference type="NCBI Taxonomy" id="80872"/>
    <lineage>
        <taxon>Bacteria</taxon>
        <taxon>Bacillati</taxon>
        <taxon>Actinomycetota</taxon>
        <taxon>Actinomycetes</taxon>
        <taxon>Cryptosporangiales</taxon>
        <taxon>Cryptosporangiaceae</taxon>
        <taxon>Cryptosporangium</taxon>
    </lineage>
</organism>
<feature type="compositionally biased region" description="Pro residues" evidence="1">
    <location>
        <begin position="37"/>
        <end position="49"/>
    </location>
</feature>
<keyword evidence="2" id="KW-0472">Membrane</keyword>
<name>A0ABN0TEM0_9ACTN</name>
<dbReference type="PANTHER" id="PTHR36834">
    <property type="entry name" value="MEMBRANE PROTEIN-RELATED"/>
    <property type="match status" value="1"/>
</dbReference>
<dbReference type="EMBL" id="BAAAGX010000001">
    <property type="protein sequence ID" value="GAA0219738.1"/>
    <property type="molecule type" value="Genomic_DNA"/>
</dbReference>
<dbReference type="PANTHER" id="PTHR36834:SF1">
    <property type="entry name" value="INTEGRAL MEMBRANE PROTEIN"/>
    <property type="match status" value="1"/>
</dbReference>
<evidence type="ECO:0000256" key="2">
    <source>
        <dbReference type="SAM" id="Phobius"/>
    </source>
</evidence>
<dbReference type="Proteomes" id="UP001500967">
    <property type="component" value="Unassembled WGS sequence"/>
</dbReference>
<evidence type="ECO:0000313" key="4">
    <source>
        <dbReference type="EMBL" id="GAA0219738.1"/>
    </source>
</evidence>
<keyword evidence="2" id="KW-1133">Transmembrane helix</keyword>
<keyword evidence="5" id="KW-1185">Reference proteome</keyword>
<gene>
    <name evidence="4" type="ORF">GCM10009539_01350</name>
</gene>
<feature type="domain" description="VanZ-like" evidence="3">
    <location>
        <begin position="71"/>
        <end position="191"/>
    </location>
</feature>
<keyword evidence="2" id="KW-0812">Transmembrane</keyword>
<feature type="transmembrane region" description="Helical" evidence="2">
    <location>
        <begin position="61"/>
        <end position="82"/>
    </location>
</feature>
<protein>
    <recommendedName>
        <fullName evidence="3">VanZ-like domain-containing protein</fullName>
    </recommendedName>
</protein>
<reference evidence="4 5" key="1">
    <citation type="journal article" date="2019" name="Int. J. Syst. Evol. Microbiol.">
        <title>The Global Catalogue of Microorganisms (GCM) 10K type strain sequencing project: providing services to taxonomists for standard genome sequencing and annotation.</title>
        <authorList>
            <consortium name="The Broad Institute Genomics Platform"/>
            <consortium name="The Broad Institute Genome Sequencing Center for Infectious Disease"/>
            <person name="Wu L."/>
            <person name="Ma J."/>
        </authorList>
    </citation>
    <scope>NUCLEOTIDE SEQUENCE [LARGE SCALE GENOMIC DNA]</scope>
    <source>
        <strain evidence="4 5">JCM 10425</strain>
    </source>
</reference>
<dbReference type="Pfam" id="PF04892">
    <property type="entry name" value="VanZ"/>
    <property type="match status" value="1"/>
</dbReference>
<feature type="transmembrane region" description="Helical" evidence="2">
    <location>
        <begin position="141"/>
        <end position="163"/>
    </location>
</feature>
<dbReference type="InterPro" id="IPR053150">
    <property type="entry name" value="Teicoplanin_resist-assoc"/>
</dbReference>
<feature type="region of interest" description="Disordered" evidence="1">
    <location>
        <begin position="33"/>
        <end position="57"/>
    </location>
</feature>
<accession>A0ABN0TEM0</accession>
<sequence>MKTASTGDWHLVTVNVEPTAPKAIDRLRTKIARKPRPAQPAPEPAPTSTPKPAKGKYRRPWLRFGPLLLLLVYLAVLAAITLGPGDPEAAAGAGASDNYTPFAEINRSLADGSLRSLAQVVGNALLFVPFGILVPHSFPRLSIVTAVLAAATASAVVELVQLTHIAGRMFDIDDVILNVAGALFGGLLVATWRGVAALVRLVRR</sequence>
<feature type="transmembrane region" description="Helical" evidence="2">
    <location>
        <begin position="175"/>
        <end position="199"/>
    </location>
</feature>
<feature type="transmembrane region" description="Helical" evidence="2">
    <location>
        <begin position="116"/>
        <end position="134"/>
    </location>
</feature>
<comment type="caution">
    <text evidence="4">The sequence shown here is derived from an EMBL/GenBank/DDBJ whole genome shotgun (WGS) entry which is preliminary data.</text>
</comment>